<dbReference type="Proteomes" id="UP000316343">
    <property type="component" value="Unassembled WGS sequence"/>
</dbReference>
<dbReference type="OrthoDB" id="9814913at2"/>
<comment type="caution">
    <text evidence="5">The sequence shown here is derived from an EMBL/GenBank/DDBJ whole genome shotgun (WGS) entry which is preliminary data.</text>
</comment>
<dbReference type="GO" id="GO:0046872">
    <property type="term" value="F:metal ion binding"/>
    <property type="evidence" value="ECO:0007669"/>
    <property type="project" value="UniProtKB-KW"/>
</dbReference>
<dbReference type="SUPFAM" id="SSF56784">
    <property type="entry name" value="HAD-like"/>
    <property type="match status" value="1"/>
</dbReference>
<evidence type="ECO:0000256" key="3">
    <source>
        <dbReference type="ARBA" id="ARBA00022801"/>
    </source>
</evidence>
<comment type="function">
    <text evidence="4">Removes the phosphate from trehalose 6-phosphate to produce free trehalose.</text>
</comment>
<dbReference type="NCBIfam" id="TIGR00685">
    <property type="entry name" value="T6PP"/>
    <property type="match status" value="1"/>
</dbReference>
<dbReference type="InterPro" id="IPR044651">
    <property type="entry name" value="OTSB-like"/>
</dbReference>
<dbReference type="EC" id="3.1.3.12" evidence="4"/>
<dbReference type="CDD" id="cd01627">
    <property type="entry name" value="HAD_TPP"/>
    <property type="match status" value="1"/>
</dbReference>
<protein>
    <recommendedName>
        <fullName evidence="4">Trehalose 6-phosphate phosphatase</fullName>
        <ecNumber evidence="4">3.1.3.12</ecNumber>
    </recommendedName>
</protein>
<dbReference type="InterPro" id="IPR023214">
    <property type="entry name" value="HAD_sf"/>
</dbReference>
<sequence>MVAAHTIVQCSRLIDGGCQASMPDMMKIGSVTGVPPTLGSLLSEGPVSLFLDFDGTLVELAPGPDAIEPKAGLADAIAELANRLDGRCAIVSGRGLDDIATHIGPLPVAGAGSHGSDIRNAAGQQLGEAARGLPAAIERQLKAYAAQNALNYEDKPHGGALHYRSNPDAGPAAHAFAESLAASHGWAAQSGKCVVEIVAKSANKGSAVETFLREVPFAGSRPFFVGDDLTDEAGFAACIQAGGAGILVGEIRETSAAYRLPDVNSVHEWLHL</sequence>
<accession>A0A547P7H3</accession>
<dbReference type="InterPro" id="IPR036412">
    <property type="entry name" value="HAD-like_sf"/>
</dbReference>
<dbReference type="Pfam" id="PF02358">
    <property type="entry name" value="Trehalose_PPase"/>
    <property type="match status" value="1"/>
</dbReference>
<keyword evidence="4" id="KW-0479">Metal-binding</keyword>
<dbReference type="Gene3D" id="3.40.50.1000">
    <property type="entry name" value="HAD superfamily/HAD-like"/>
    <property type="match status" value="1"/>
</dbReference>
<dbReference type="AlphaFoldDB" id="A0A547P7H3"/>
<keyword evidence="3 4" id="KW-0378">Hydrolase</keyword>
<organism evidence="5 6">
    <name type="scientific">Erythrobacter insulae</name>
    <dbReference type="NCBI Taxonomy" id="2584124"/>
    <lineage>
        <taxon>Bacteria</taxon>
        <taxon>Pseudomonadati</taxon>
        <taxon>Pseudomonadota</taxon>
        <taxon>Alphaproteobacteria</taxon>
        <taxon>Sphingomonadales</taxon>
        <taxon>Erythrobacteraceae</taxon>
        <taxon>Erythrobacter/Porphyrobacter group</taxon>
        <taxon>Erythrobacter</taxon>
    </lineage>
</organism>
<dbReference type="InterPro" id="IPR003337">
    <property type="entry name" value="Trehalose_PPase"/>
</dbReference>
<keyword evidence="6" id="KW-1185">Reference proteome</keyword>
<reference evidence="5 6" key="1">
    <citation type="submission" date="2019-06" db="EMBL/GenBank/DDBJ databases">
        <title>Erythrobacter insulae sp. nov., isolated from a tidal flat.</title>
        <authorList>
            <person name="Yoon J.-H."/>
        </authorList>
    </citation>
    <scope>NUCLEOTIDE SEQUENCE [LARGE SCALE GENOMIC DNA]</scope>
    <source>
        <strain evidence="5 6">JBTF-M21</strain>
    </source>
</reference>
<proteinExistence type="inferred from homology"/>
<dbReference type="InterPro" id="IPR006379">
    <property type="entry name" value="HAD-SF_hydro_IIB"/>
</dbReference>
<gene>
    <name evidence="5" type="primary">otsB</name>
    <name evidence="5" type="ORF">FGU71_13975</name>
</gene>
<dbReference type="GO" id="GO:0004805">
    <property type="term" value="F:trehalose-phosphatase activity"/>
    <property type="evidence" value="ECO:0007669"/>
    <property type="project" value="UniProtKB-EC"/>
</dbReference>
<dbReference type="NCBIfam" id="TIGR01484">
    <property type="entry name" value="HAD-SF-IIB"/>
    <property type="match status" value="1"/>
</dbReference>
<evidence type="ECO:0000313" key="6">
    <source>
        <dbReference type="Proteomes" id="UP000316343"/>
    </source>
</evidence>
<comment type="catalytic activity">
    <reaction evidence="4">
        <text>alpha,alpha-trehalose 6-phosphate + H2O = alpha,alpha-trehalose + phosphate</text>
        <dbReference type="Rhea" id="RHEA:23420"/>
        <dbReference type="ChEBI" id="CHEBI:15377"/>
        <dbReference type="ChEBI" id="CHEBI:16551"/>
        <dbReference type="ChEBI" id="CHEBI:43474"/>
        <dbReference type="ChEBI" id="CHEBI:58429"/>
        <dbReference type="EC" id="3.1.3.12"/>
    </reaction>
</comment>
<dbReference type="PANTHER" id="PTHR43768:SF3">
    <property type="entry name" value="TREHALOSE 6-PHOSPHATE PHOSPHATASE"/>
    <property type="match status" value="1"/>
</dbReference>
<keyword evidence="4" id="KW-0460">Magnesium</keyword>
<comment type="similarity">
    <text evidence="2 4">Belongs to the trehalose phosphatase family.</text>
</comment>
<comment type="cofactor">
    <cofactor evidence="4">
        <name>Mg(2+)</name>
        <dbReference type="ChEBI" id="CHEBI:18420"/>
    </cofactor>
</comment>
<dbReference type="Gene3D" id="3.30.70.1020">
    <property type="entry name" value="Trehalose-6-phosphate phosphatase related protein, domain 2"/>
    <property type="match status" value="1"/>
</dbReference>
<dbReference type="UniPathway" id="UPA00299"/>
<dbReference type="GO" id="GO:0005992">
    <property type="term" value="P:trehalose biosynthetic process"/>
    <property type="evidence" value="ECO:0007669"/>
    <property type="project" value="UniProtKB-UniPathway"/>
</dbReference>
<comment type="pathway">
    <text evidence="1 4">Glycan biosynthesis; trehalose biosynthesis.</text>
</comment>
<dbReference type="PANTHER" id="PTHR43768">
    <property type="entry name" value="TREHALOSE 6-PHOSPHATE PHOSPHATASE"/>
    <property type="match status" value="1"/>
</dbReference>
<evidence type="ECO:0000256" key="2">
    <source>
        <dbReference type="ARBA" id="ARBA00008770"/>
    </source>
</evidence>
<dbReference type="EMBL" id="VHJK01000002">
    <property type="protein sequence ID" value="TRD10091.1"/>
    <property type="molecule type" value="Genomic_DNA"/>
</dbReference>
<evidence type="ECO:0000256" key="4">
    <source>
        <dbReference type="RuleBase" id="RU361117"/>
    </source>
</evidence>
<name>A0A547P7H3_9SPHN</name>
<evidence type="ECO:0000256" key="1">
    <source>
        <dbReference type="ARBA" id="ARBA00005199"/>
    </source>
</evidence>
<evidence type="ECO:0000313" key="5">
    <source>
        <dbReference type="EMBL" id="TRD10091.1"/>
    </source>
</evidence>